<organism evidence="1 2">
    <name type="scientific">Camelimonas fluminis</name>
    <dbReference type="NCBI Taxonomy" id="1576911"/>
    <lineage>
        <taxon>Bacteria</taxon>
        <taxon>Pseudomonadati</taxon>
        <taxon>Pseudomonadota</taxon>
        <taxon>Alphaproteobacteria</taxon>
        <taxon>Hyphomicrobiales</taxon>
        <taxon>Chelatococcaceae</taxon>
        <taxon>Camelimonas</taxon>
    </lineage>
</organism>
<evidence type="ECO:0000313" key="1">
    <source>
        <dbReference type="EMBL" id="MFC3637697.1"/>
    </source>
</evidence>
<proteinExistence type="predicted"/>
<accession>A0ABV7UHT7</accession>
<comment type="caution">
    <text evidence="1">The sequence shown here is derived from an EMBL/GenBank/DDBJ whole genome shotgun (WGS) entry which is preliminary data.</text>
</comment>
<name>A0ABV7UHT7_9HYPH</name>
<dbReference type="EMBL" id="JBHRYC010000044">
    <property type="protein sequence ID" value="MFC3637697.1"/>
    <property type="molecule type" value="Genomic_DNA"/>
</dbReference>
<keyword evidence="2" id="KW-1185">Reference proteome</keyword>
<protein>
    <submittedName>
        <fullName evidence="1">Uncharacterized protein</fullName>
    </submittedName>
</protein>
<feature type="non-terminal residue" evidence="1">
    <location>
        <position position="203"/>
    </location>
</feature>
<reference evidence="2" key="1">
    <citation type="journal article" date="2019" name="Int. J. Syst. Evol. Microbiol.">
        <title>The Global Catalogue of Microorganisms (GCM) 10K type strain sequencing project: providing services to taxonomists for standard genome sequencing and annotation.</title>
        <authorList>
            <consortium name="The Broad Institute Genomics Platform"/>
            <consortium name="The Broad Institute Genome Sequencing Center for Infectious Disease"/>
            <person name="Wu L."/>
            <person name="Ma J."/>
        </authorList>
    </citation>
    <scope>NUCLEOTIDE SEQUENCE [LARGE SCALE GENOMIC DNA]</scope>
    <source>
        <strain evidence="2">KCTC 42282</strain>
    </source>
</reference>
<evidence type="ECO:0000313" key="2">
    <source>
        <dbReference type="Proteomes" id="UP001595704"/>
    </source>
</evidence>
<sequence length="203" mass="22355">MIAGSGQLPWQHITIRAPWHDGGWNGRVCTAPSANTSCLVLGRIASVKRDNQDAVAGKLFDELAPSELPPCVDERVSFMCDHDIVLTKQHPYKLSSPTTHGHFGETKLRIEAYSAACIPFGWMLKANVEGDESECELGKATALRLAYDPEREPDLSFETGWVDLYRFCAGHPSHYATRASNAIGLIPRLSDQNPCAHLRSPID</sequence>
<dbReference type="Proteomes" id="UP001595704">
    <property type="component" value="Unassembled WGS sequence"/>
</dbReference>
<gene>
    <name evidence="1" type="ORF">ACFONL_09965</name>
</gene>